<name>A0A8H6P4A6_9EURO</name>
<keyword evidence="3" id="KW-1185">Reference proteome</keyword>
<protein>
    <submittedName>
        <fullName evidence="1">Uncharacterized protein</fullName>
    </submittedName>
</protein>
<organism evidence="1 3">
    <name type="scientific">Aspergillus hiratsukae</name>
    <dbReference type="NCBI Taxonomy" id="1194566"/>
    <lineage>
        <taxon>Eukaryota</taxon>
        <taxon>Fungi</taxon>
        <taxon>Dikarya</taxon>
        <taxon>Ascomycota</taxon>
        <taxon>Pezizomycotina</taxon>
        <taxon>Eurotiomycetes</taxon>
        <taxon>Eurotiomycetidae</taxon>
        <taxon>Eurotiales</taxon>
        <taxon>Aspergillaceae</taxon>
        <taxon>Aspergillus</taxon>
        <taxon>Aspergillus subgen. Fumigati</taxon>
    </lineage>
</organism>
<dbReference type="AlphaFoldDB" id="A0A8H6P4A6"/>
<dbReference type="EMBL" id="JACBAF010002283">
    <property type="protein sequence ID" value="KAF7158879.1"/>
    <property type="molecule type" value="Genomic_DNA"/>
</dbReference>
<accession>A0A8H6P4A6</accession>
<dbReference type="EMBL" id="JACBAD010002092">
    <property type="protein sequence ID" value="KAF7117347.1"/>
    <property type="molecule type" value="Genomic_DNA"/>
</dbReference>
<gene>
    <name evidence="1" type="ORF">CNMCM5793_006096</name>
    <name evidence="2" type="ORF">CNMCM6106_005837</name>
</gene>
<sequence>MEDDLVPYLKEESRQHSRPDDRLALIPRGLPSMCILHDGAFYYSVNVLKESYAETRGVKHIEEASLFRSVG</sequence>
<evidence type="ECO:0000313" key="2">
    <source>
        <dbReference type="EMBL" id="KAF7158879.1"/>
    </source>
</evidence>
<dbReference type="Proteomes" id="UP000630445">
    <property type="component" value="Unassembled WGS sequence"/>
</dbReference>
<dbReference type="Proteomes" id="UP000662466">
    <property type="component" value="Unassembled WGS sequence"/>
</dbReference>
<comment type="caution">
    <text evidence="1">The sequence shown here is derived from an EMBL/GenBank/DDBJ whole genome shotgun (WGS) entry which is preliminary data.</text>
</comment>
<evidence type="ECO:0000313" key="3">
    <source>
        <dbReference type="Proteomes" id="UP000630445"/>
    </source>
</evidence>
<reference evidence="1" key="1">
    <citation type="submission" date="2020-06" db="EMBL/GenBank/DDBJ databases">
        <title>Draft genome sequences of strains closely related to Aspergillus parafelis and Aspergillus hiratsukae.</title>
        <authorList>
            <person name="Dos Santos R.A.C."/>
            <person name="Rivero-Menendez O."/>
            <person name="Steenwyk J.L."/>
            <person name="Mead M.E."/>
            <person name="Goldman G.H."/>
            <person name="Alastruey-Izquierdo A."/>
            <person name="Rokas A."/>
        </authorList>
    </citation>
    <scope>NUCLEOTIDE SEQUENCE</scope>
    <source>
        <strain evidence="1">CNM-CM5793</strain>
        <strain evidence="2">CNM-CM6106</strain>
    </source>
</reference>
<dbReference type="OrthoDB" id="4215089at2759"/>
<proteinExistence type="predicted"/>
<evidence type="ECO:0000313" key="1">
    <source>
        <dbReference type="EMBL" id="KAF7117347.1"/>
    </source>
</evidence>